<keyword evidence="3 5" id="KW-1133">Transmembrane helix</keyword>
<reference evidence="7" key="1">
    <citation type="submission" date="2019-02" db="EMBL/GenBank/DDBJ databases">
        <authorList>
            <person name="Li S.-H."/>
        </authorList>
    </citation>
    <scope>NUCLEOTIDE SEQUENCE</scope>
    <source>
        <strain evidence="7">IMCC11814</strain>
    </source>
</reference>
<gene>
    <name evidence="7" type="ORF">EYC82_11210</name>
</gene>
<evidence type="ECO:0000256" key="3">
    <source>
        <dbReference type="ARBA" id="ARBA00022989"/>
    </source>
</evidence>
<keyword evidence="4 5" id="KW-0472">Membrane</keyword>
<accession>A0ABT3T6M2</accession>
<comment type="subcellular location">
    <subcellularLocation>
        <location evidence="1">Membrane</location>
    </subcellularLocation>
</comment>
<proteinExistence type="predicted"/>
<feature type="transmembrane region" description="Helical" evidence="5">
    <location>
        <begin position="75"/>
        <end position="93"/>
    </location>
</feature>
<keyword evidence="8" id="KW-1185">Reference proteome</keyword>
<protein>
    <submittedName>
        <fullName evidence="7">Fatty acid hydroxylase family protein</fullName>
    </submittedName>
</protein>
<evidence type="ECO:0000256" key="4">
    <source>
        <dbReference type="ARBA" id="ARBA00023136"/>
    </source>
</evidence>
<dbReference type="RefSeq" id="WP_279249627.1">
    <property type="nucleotide sequence ID" value="NZ_SHNO01000001.1"/>
</dbReference>
<evidence type="ECO:0000256" key="1">
    <source>
        <dbReference type="ARBA" id="ARBA00004370"/>
    </source>
</evidence>
<name>A0ABT3T6M2_9GAMM</name>
<keyword evidence="2 5" id="KW-0812">Transmembrane</keyword>
<dbReference type="EMBL" id="SHNO01000001">
    <property type="protein sequence ID" value="MCX2977923.1"/>
    <property type="molecule type" value="Genomic_DNA"/>
</dbReference>
<evidence type="ECO:0000259" key="6">
    <source>
        <dbReference type="Pfam" id="PF04116"/>
    </source>
</evidence>
<feature type="domain" description="Fatty acid hydroxylase" evidence="6">
    <location>
        <begin position="105"/>
        <end position="240"/>
    </location>
</feature>
<evidence type="ECO:0000256" key="5">
    <source>
        <dbReference type="SAM" id="Phobius"/>
    </source>
</evidence>
<dbReference type="Pfam" id="PF04116">
    <property type="entry name" value="FA_hydroxylase"/>
    <property type="match status" value="1"/>
</dbReference>
<sequence length="242" mass="28521">MNNEWLSILWEHYNILGSVAALGLIVAISIIGKRLLFKHPDLAEMRRINKVEDKIRWKKEKYPPMVASSRNVGKYLNLTFFLLLLPFCITFEAQPWWQILLDGFVLLMVYDFFYYCAHRFWFHGNGAMRQVHAVHHQARNPCYLDAHYVHPLETFIGLGGYMATVIGLSLIMGPFQLWTIVLTFVIYFQLNQINHVYFDVPRFPFKTLNWVVAKHHVHHENMHKGNYATITLFYDKIFGTLD</sequence>
<dbReference type="InterPro" id="IPR050307">
    <property type="entry name" value="Sterol_Desaturase_Related"/>
</dbReference>
<comment type="caution">
    <text evidence="7">The sequence shown here is derived from an EMBL/GenBank/DDBJ whole genome shotgun (WGS) entry which is preliminary data.</text>
</comment>
<feature type="transmembrane region" description="Helical" evidence="5">
    <location>
        <begin position="15"/>
        <end position="37"/>
    </location>
</feature>
<organism evidence="7 8">
    <name type="scientific">Candidatus Marimicrobium litorale</name>
    <dbReference type="NCBI Taxonomy" id="2518991"/>
    <lineage>
        <taxon>Bacteria</taxon>
        <taxon>Pseudomonadati</taxon>
        <taxon>Pseudomonadota</taxon>
        <taxon>Gammaproteobacteria</taxon>
        <taxon>Cellvibrionales</taxon>
        <taxon>Halieaceae</taxon>
        <taxon>Marimicrobium</taxon>
    </lineage>
</organism>
<evidence type="ECO:0000313" key="7">
    <source>
        <dbReference type="EMBL" id="MCX2977923.1"/>
    </source>
</evidence>
<feature type="transmembrane region" description="Helical" evidence="5">
    <location>
        <begin position="165"/>
        <end position="188"/>
    </location>
</feature>
<dbReference type="PANTHER" id="PTHR11863">
    <property type="entry name" value="STEROL DESATURASE"/>
    <property type="match status" value="1"/>
</dbReference>
<evidence type="ECO:0000313" key="8">
    <source>
        <dbReference type="Proteomes" id="UP001143304"/>
    </source>
</evidence>
<dbReference type="Proteomes" id="UP001143304">
    <property type="component" value="Unassembled WGS sequence"/>
</dbReference>
<dbReference type="InterPro" id="IPR006694">
    <property type="entry name" value="Fatty_acid_hydroxylase"/>
</dbReference>
<evidence type="ECO:0000256" key="2">
    <source>
        <dbReference type="ARBA" id="ARBA00022692"/>
    </source>
</evidence>